<dbReference type="EMBL" id="MPTC01000022">
    <property type="protein sequence ID" value="OMD37601.1"/>
    <property type="molecule type" value="Genomic_DNA"/>
</dbReference>
<organism evidence="1 2">
    <name type="scientific">Paenibacillus odorifer</name>
    <dbReference type="NCBI Taxonomy" id="189426"/>
    <lineage>
        <taxon>Bacteria</taxon>
        <taxon>Bacillati</taxon>
        <taxon>Bacillota</taxon>
        <taxon>Bacilli</taxon>
        <taxon>Bacillales</taxon>
        <taxon>Paenibacillaceae</taxon>
        <taxon>Paenibacillus</taxon>
    </lineage>
</organism>
<evidence type="ECO:0000313" key="1">
    <source>
        <dbReference type="EMBL" id="OMD37601.1"/>
    </source>
</evidence>
<comment type="caution">
    <text evidence="1">The sequence shown here is derived from an EMBL/GenBank/DDBJ whole genome shotgun (WGS) entry which is preliminary data.</text>
</comment>
<name>A0A1R0XR51_9BACL</name>
<dbReference type="RefSeq" id="WP_076120622.1">
    <property type="nucleotide sequence ID" value="NZ_MPTC01000022.1"/>
</dbReference>
<dbReference type="OrthoDB" id="7869153at2"/>
<dbReference type="Proteomes" id="UP000187439">
    <property type="component" value="Unassembled WGS sequence"/>
</dbReference>
<reference evidence="1 2" key="1">
    <citation type="submission" date="2016-10" db="EMBL/GenBank/DDBJ databases">
        <title>Paenibacillus species isolates.</title>
        <authorList>
            <person name="Beno S.M."/>
        </authorList>
    </citation>
    <scope>NUCLEOTIDE SEQUENCE [LARGE SCALE GENOMIC DNA]</scope>
    <source>
        <strain evidence="1 2">FSL H7-0710</strain>
    </source>
</reference>
<evidence type="ECO:0000313" key="2">
    <source>
        <dbReference type="Proteomes" id="UP000187439"/>
    </source>
</evidence>
<dbReference type="Gene3D" id="3.30.470.20">
    <property type="entry name" value="ATP-grasp fold, B domain"/>
    <property type="match status" value="1"/>
</dbReference>
<dbReference type="Pfam" id="PF14398">
    <property type="entry name" value="ATPgrasp_YheCD"/>
    <property type="match status" value="1"/>
</dbReference>
<sequence>MKIQRVPSKWAKTKVILQNQSLSLYVPDTRKYDLSVLKEMLALYTMVYIKPDRGSFGIGVMRAEQRTVILSPSQRKSEKNATTDNEEIEQQETQLLYILRYAKTAEVFFSPEELHEALQKRIQNRTYLIQKGIDLLRYQDRPFDLRVLAQKSPSGAWETTGMLGRVAAPQKIVTNYHNGGSIVSVNTLLKSHMNSSETLSTVNQLKSLGVQIAGQLETTYPGIKEIGLDIAMDQHMDMWLLEVNTLPSIVIFKLFPDKSIYRKIHRYAVAYGRVKARKSPYTTRNKQITKA</sequence>
<dbReference type="InterPro" id="IPR026838">
    <property type="entry name" value="YheC/D"/>
</dbReference>
<protein>
    <recommendedName>
        <fullName evidence="3">Endospore coat-associated protein</fullName>
    </recommendedName>
</protein>
<accession>A0A1R0XR51</accession>
<dbReference type="AlphaFoldDB" id="A0A1R0XR51"/>
<proteinExistence type="predicted"/>
<evidence type="ECO:0008006" key="3">
    <source>
        <dbReference type="Google" id="ProtNLM"/>
    </source>
</evidence>
<dbReference type="SUPFAM" id="SSF56059">
    <property type="entry name" value="Glutathione synthetase ATP-binding domain-like"/>
    <property type="match status" value="1"/>
</dbReference>
<gene>
    <name evidence="1" type="ORF">BSK52_21650</name>
</gene>